<keyword evidence="1" id="KW-0472">Membrane</keyword>
<proteinExistence type="predicted"/>
<name>A0ABW5DEG7_9HYPH</name>
<dbReference type="Proteomes" id="UP001597373">
    <property type="component" value="Unassembled WGS sequence"/>
</dbReference>
<keyword evidence="1" id="KW-0812">Transmembrane</keyword>
<evidence type="ECO:0000256" key="1">
    <source>
        <dbReference type="SAM" id="Phobius"/>
    </source>
</evidence>
<dbReference type="RefSeq" id="WP_345100231.1">
    <property type="nucleotide sequence ID" value="NZ_BAABGS010000074.1"/>
</dbReference>
<protein>
    <submittedName>
        <fullName evidence="2">Uncharacterized protein</fullName>
    </submittedName>
</protein>
<gene>
    <name evidence="2" type="ORF">ACFSMZ_04130</name>
</gene>
<feature type="transmembrane region" description="Helical" evidence="1">
    <location>
        <begin position="39"/>
        <end position="64"/>
    </location>
</feature>
<sequence>MKIALLQVDWRGLGGHGAHLDGARVIDWTIGGAIEHGSFLMAMTAVALSCVVVLISISGVIAYIRVKHHARLAAIQQADETAREIAERVTNRYLLAELPAIIGSYHELGQTLDGEIADRVAATQHGDEE</sequence>
<keyword evidence="3" id="KW-1185">Reference proteome</keyword>
<reference evidence="3" key="1">
    <citation type="journal article" date="2019" name="Int. J. Syst. Evol. Microbiol.">
        <title>The Global Catalogue of Microorganisms (GCM) 10K type strain sequencing project: providing services to taxonomists for standard genome sequencing and annotation.</title>
        <authorList>
            <consortium name="The Broad Institute Genomics Platform"/>
            <consortium name="The Broad Institute Genome Sequencing Center for Infectious Disease"/>
            <person name="Wu L."/>
            <person name="Ma J."/>
        </authorList>
    </citation>
    <scope>NUCLEOTIDE SEQUENCE [LARGE SCALE GENOMIC DNA]</scope>
    <source>
        <strain evidence="3">KCTC 23707</strain>
    </source>
</reference>
<comment type="caution">
    <text evidence="2">The sequence shown here is derived from an EMBL/GenBank/DDBJ whole genome shotgun (WGS) entry which is preliminary data.</text>
</comment>
<keyword evidence="1" id="KW-1133">Transmembrane helix</keyword>
<accession>A0ABW5DEG7</accession>
<organism evidence="2 3">
    <name type="scientific">Chelativorans composti</name>
    <dbReference type="NCBI Taxonomy" id="768533"/>
    <lineage>
        <taxon>Bacteria</taxon>
        <taxon>Pseudomonadati</taxon>
        <taxon>Pseudomonadota</taxon>
        <taxon>Alphaproteobacteria</taxon>
        <taxon>Hyphomicrobiales</taxon>
        <taxon>Phyllobacteriaceae</taxon>
        <taxon>Chelativorans</taxon>
    </lineage>
</organism>
<evidence type="ECO:0000313" key="2">
    <source>
        <dbReference type="EMBL" id="MFD2258948.1"/>
    </source>
</evidence>
<dbReference type="EMBL" id="JBHUIR010000017">
    <property type="protein sequence ID" value="MFD2258948.1"/>
    <property type="molecule type" value="Genomic_DNA"/>
</dbReference>
<evidence type="ECO:0000313" key="3">
    <source>
        <dbReference type="Proteomes" id="UP001597373"/>
    </source>
</evidence>